<dbReference type="HOGENOM" id="CLU_2264154_0_0_1"/>
<keyword evidence="1" id="KW-1133">Transmembrane helix</keyword>
<protein>
    <submittedName>
        <fullName evidence="2">Uncharacterized protein</fullName>
    </submittedName>
</protein>
<dbReference type="EMBL" id="KL197712">
    <property type="protein sequence ID" value="KDQ61454.1"/>
    <property type="molecule type" value="Genomic_DNA"/>
</dbReference>
<keyword evidence="1" id="KW-0812">Transmembrane</keyword>
<feature type="transmembrane region" description="Helical" evidence="1">
    <location>
        <begin position="39"/>
        <end position="58"/>
    </location>
</feature>
<reference evidence="3" key="1">
    <citation type="journal article" date="2014" name="Proc. Natl. Acad. Sci. U.S.A.">
        <title>Extensive sampling of basidiomycete genomes demonstrates inadequacy of the white-rot/brown-rot paradigm for wood decay fungi.</title>
        <authorList>
            <person name="Riley R."/>
            <person name="Salamov A.A."/>
            <person name="Brown D.W."/>
            <person name="Nagy L.G."/>
            <person name="Floudas D."/>
            <person name="Held B.W."/>
            <person name="Levasseur A."/>
            <person name="Lombard V."/>
            <person name="Morin E."/>
            <person name="Otillar R."/>
            <person name="Lindquist E.A."/>
            <person name="Sun H."/>
            <person name="LaButti K.M."/>
            <person name="Schmutz J."/>
            <person name="Jabbour D."/>
            <person name="Luo H."/>
            <person name="Baker S.E."/>
            <person name="Pisabarro A.G."/>
            <person name="Walton J.D."/>
            <person name="Blanchette R.A."/>
            <person name="Henrissat B."/>
            <person name="Martin F."/>
            <person name="Cullen D."/>
            <person name="Hibbett D.S."/>
            <person name="Grigoriev I.V."/>
        </authorList>
    </citation>
    <scope>NUCLEOTIDE SEQUENCE [LARGE SCALE GENOMIC DNA]</scope>
    <source>
        <strain evidence="3">MUCL 33604</strain>
    </source>
</reference>
<evidence type="ECO:0000313" key="3">
    <source>
        <dbReference type="Proteomes" id="UP000027265"/>
    </source>
</evidence>
<evidence type="ECO:0000256" key="1">
    <source>
        <dbReference type="SAM" id="Phobius"/>
    </source>
</evidence>
<sequence>MLEMRKLFILCDLTRRQKSGMRAWAGACLLPPHRFSSAGMALVVLVHVACCFLDLMYLSRRVRAAIFLPLRALGTQRGPSGSQSKVNSAQLLSMRSLFIQNYP</sequence>
<keyword evidence="1" id="KW-0472">Membrane</keyword>
<proteinExistence type="predicted"/>
<name>A0A067Q3C3_9AGAM</name>
<gene>
    <name evidence="2" type="ORF">JAAARDRAFT_510939</name>
</gene>
<dbReference type="Proteomes" id="UP000027265">
    <property type="component" value="Unassembled WGS sequence"/>
</dbReference>
<evidence type="ECO:0000313" key="2">
    <source>
        <dbReference type="EMBL" id="KDQ61454.1"/>
    </source>
</evidence>
<keyword evidence="3" id="KW-1185">Reference proteome</keyword>
<organism evidence="2 3">
    <name type="scientific">Jaapia argillacea MUCL 33604</name>
    <dbReference type="NCBI Taxonomy" id="933084"/>
    <lineage>
        <taxon>Eukaryota</taxon>
        <taxon>Fungi</taxon>
        <taxon>Dikarya</taxon>
        <taxon>Basidiomycota</taxon>
        <taxon>Agaricomycotina</taxon>
        <taxon>Agaricomycetes</taxon>
        <taxon>Agaricomycetidae</taxon>
        <taxon>Jaapiales</taxon>
        <taxon>Jaapiaceae</taxon>
        <taxon>Jaapia</taxon>
    </lineage>
</organism>
<dbReference type="InParanoid" id="A0A067Q3C3"/>
<dbReference type="AlphaFoldDB" id="A0A067Q3C3"/>
<accession>A0A067Q3C3</accession>